<accession>A0A0F7KDU6</accession>
<gene>
    <name evidence="19" type="ORF">AAW31_02765</name>
    <name evidence="21" type="ORF">BCL69_102438</name>
    <name evidence="20" type="ORF">SAMN05421882_100832</name>
</gene>
<organism evidence="19 22">
    <name type="scientific">Nitrosomonas communis</name>
    <dbReference type="NCBI Taxonomy" id="44574"/>
    <lineage>
        <taxon>Bacteria</taxon>
        <taxon>Pseudomonadati</taxon>
        <taxon>Pseudomonadota</taxon>
        <taxon>Betaproteobacteria</taxon>
        <taxon>Nitrosomonadales</taxon>
        <taxon>Nitrosomonadaceae</taxon>
        <taxon>Nitrosomonas</taxon>
    </lineage>
</organism>
<comment type="subcellular location">
    <subcellularLocation>
        <location evidence="2">Cell inner membrane</location>
        <topology evidence="2">Multi-pass membrane protein</topology>
    </subcellularLocation>
</comment>
<evidence type="ECO:0000256" key="10">
    <source>
        <dbReference type="ARBA" id="ARBA00022692"/>
    </source>
</evidence>
<dbReference type="EMBL" id="FNNH01000008">
    <property type="protein sequence ID" value="SDW34274.1"/>
    <property type="molecule type" value="Genomic_DNA"/>
</dbReference>
<comment type="function">
    <text evidence="1">Membrane-anchoring subunit of succinate dehydrogenase (SDH).</text>
</comment>
<keyword evidence="9 17" id="KW-0349">Heme</keyword>
<protein>
    <recommendedName>
        <fullName evidence="4">Succinate dehydrogenase hydrophobic membrane anchor subunit</fullName>
    </recommendedName>
</protein>
<evidence type="ECO:0000256" key="4">
    <source>
        <dbReference type="ARBA" id="ARBA00019425"/>
    </source>
</evidence>
<evidence type="ECO:0000313" key="19">
    <source>
        <dbReference type="EMBL" id="AKH36962.1"/>
    </source>
</evidence>
<dbReference type="InterPro" id="IPR034804">
    <property type="entry name" value="SQR/QFR_C/D"/>
</dbReference>
<dbReference type="RefSeq" id="WP_046849059.1">
    <property type="nucleotide sequence ID" value="NZ_CBDIPD010000112.1"/>
</dbReference>
<dbReference type="GO" id="GO:0005886">
    <property type="term" value="C:plasma membrane"/>
    <property type="evidence" value="ECO:0007669"/>
    <property type="project" value="UniProtKB-SubCell"/>
</dbReference>
<evidence type="ECO:0000313" key="23">
    <source>
        <dbReference type="Proteomes" id="UP000183454"/>
    </source>
</evidence>
<sequence>MVKNLNRVITGAHYGLRDWLIQRITAVVMVVYVLLLAFLFGFYPISDYAALKSLFTNQWIRIVSFLFFISLCWHAWVGIRNVLMDYVHATGIRLTMYIVVIISLFLYLIWFAEILWG</sequence>
<comment type="pathway">
    <text evidence="3">Carbohydrate metabolism; tricarboxylic acid cycle.</text>
</comment>
<evidence type="ECO:0000313" key="24">
    <source>
        <dbReference type="Proteomes" id="UP000324176"/>
    </source>
</evidence>
<evidence type="ECO:0000256" key="5">
    <source>
        <dbReference type="ARBA" id="ARBA00022448"/>
    </source>
</evidence>
<keyword evidence="6" id="KW-1003">Cell membrane</keyword>
<feature type="transmembrane region" description="Helical" evidence="18">
    <location>
        <begin position="58"/>
        <end position="76"/>
    </location>
</feature>
<dbReference type="CDD" id="cd03494">
    <property type="entry name" value="SQR_TypeC_SdhD"/>
    <property type="match status" value="1"/>
</dbReference>
<dbReference type="UniPathway" id="UPA00223"/>
<keyword evidence="22" id="KW-1185">Reference proteome</keyword>
<dbReference type="GO" id="GO:0020037">
    <property type="term" value="F:heme binding"/>
    <property type="evidence" value="ECO:0007669"/>
    <property type="project" value="InterPro"/>
</dbReference>
<keyword evidence="14 17" id="KW-0408">Iron</keyword>
<keyword evidence="8" id="KW-0816">Tricarboxylic acid cycle</keyword>
<dbReference type="GO" id="GO:0017004">
    <property type="term" value="P:cytochrome complex assembly"/>
    <property type="evidence" value="ECO:0007669"/>
    <property type="project" value="TreeGrafter"/>
</dbReference>
<dbReference type="EMBL" id="VNHT01000024">
    <property type="protein sequence ID" value="TYP87715.1"/>
    <property type="molecule type" value="Genomic_DNA"/>
</dbReference>
<dbReference type="GO" id="GO:0006099">
    <property type="term" value="P:tricarboxylic acid cycle"/>
    <property type="evidence" value="ECO:0007669"/>
    <property type="project" value="UniProtKB-UniPathway"/>
</dbReference>
<dbReference type="NCBIfam" id="TIGR02968">
    <property type="entry name" value="succ_dehyd_anc"/>
    <property type="match status" value="1"/>
</dbReference>
<reference evidence="20 23" key="3">
    <citation type="submission" date="2016-10" db="EMBL/GenBank/DDBJ databases">
        <authorList>
            <person name="de Groot N.N."/>
        </authorList>
    </citation>
    <scope>NUCLEOTIDE SEQUENCE [LARGE SCALE GENOMIC DNA]</scope>
    <source>
        <strain evidence="20 23">Nm110</strain>
    </source>
</reference>
<evidence type="ECO:0000256" key="3">
    <source>
        <dbReference type="ARBA" id="ARBA00005163"/>
    </source>
</evidence>
<comment type="cofactor">
    <cofactor evidence="17">
        <name>heme</name>
        <dbReference type="ChEBI" id="CHEBI:30413"/>
    </cofactor>
    <text evidence="17">The heme is bound between the two transmembrane subunits.</text>
</comment>
<keyword evidence="15 18" id="KW-0472">Membrane</keyword>
<dbReference type="EMBL" id="CP011451">
    <property type="protein sequence ID" value="AKH36962.1"/>
    <property type="molecule type" value="Genomic_DNA"/>
</dbReference>
<dbReference type="Proteomes" id="UP000324176">
    <property type="component" value="Unassembled WGS sequence"/>
</dbReference>
<dbReference type="Proteomes" id="UP000034156">
    <property type="component" value="Chromosome"/>
</dbReference>
<dbReference type="GO" id="GO:0046872">
    <property type="term" value="F:metal ion binding"/>
    <property type="evidence" value="ECO:0007669"/>
    <property type="project" value="UniProtKB-KW"/>
</dbReference>
<feature type="binding site" evidence="16">
    <location>
        <position position="86"/>
    </location>
    <ligand>
        <name>a ubiquinone</name>
        <dbReference type="ChEBI" id="CHEBI:16389"/>
    </ligand>
</feature>
<evidence type="ECO:0000256" key="15">
    <source>
        <dbReference type="ARBA" id="ARBA00023136"/>
    </source>
</evidence>
<dbReference type="KEGG" id="nco:AAW31_02765"/>
<dbReference type="PATRIC" id="fig|44574.3.peg.659"/>
<dbReference type="PANTHER" id="PTHR38689:SF1">
    <property type="entry name" value="SUCCINATE DEHYDROGENASE HYDROPHOBIC MEMBRANE ANCHOR SUBUNIT"/>
    <property type="match status" value="1"/>
</dbReference>
<name>A0A0F7KDU6_9PROT</name>
<keyword evidence="11 17" id="KW-0479">Metal-binding</keyword>
<dbReference type="InterPro" id="IPR000701">
    <property type="entry name" value="SuccDH_FuR_B_TM-su"/>
</dbReference>
<keyword evidence="13 18" id="KW-1133">Transmembrane helix</keyword>
<dbReference type="AlphaFoldDB" id="A0A0F7KDU6"/>
<dbReference type="OrthoDB" id="5612767at2"/>
<feature type="transmembrane region" description="Helical" evidence="18">
    <location>
        <begin position="20"/>
        <end position="46"/>
    </location>
</feature>
<reference evidence="22" key="1">
    <citation type="submission" date="2015-05" db="EMBL/GenBank/DDBJ databases">
        <title>Draft genome of Nitrosomonas communis strain Nm2.</title>
        <authorList>
            <person name="Kozlowski J.A."/>
            <person name="Kits K.D."/>
            <person name="Stein L.Y."/>
        </authorList>
    </citation>
    <scope>NUCLEOTIDE SEQUENCE [LARGE SCALE GENOMIC DNA]</scope>
    <source>
        <strain evidence="22">Nm2</strain>
    </source>
</reference>
<evidence type="ECO:0000256" key="2">
    <source>
        <dbReference type="ARBA" id="ARBA00004429"/>
    </source>
</evidence>
<evidence type="ECO:0000256" key="12">
    <source>
        <dbReference type="ARBA" id="ARBA00022982"/>
    </source>
</evidence>
<evidence type="ECO:0000313" key="21">
    <source>
        <dbReference type="EMBL" id="TYP87715.1"/>
    </source>
</evidence>
<keyword evidence="12" id="KW-0249">Electron transport</keyword>
<dbReference type="PIRSF" id="PIRSF000169">
    <property type="entry name" value="SDH_D"/>
    <property type="match status" value="1"/>
</dbReference>
<keyword evidence="5" id="KW-0813">Transport</keyword>
<evidence type="ECO:0000313" key="22">
    <source>
        <dbReference type="Proteomes" id="UP000034156"/>
    </source>
</evidence>
<evidence type="ECO:0000313" key="20">
    <source>
        <dbReference type="EMBL" id="SDW34274.1"/>
    </source>
</evidence>
<evidence type="ECO:0000256" key="7">
    <source>
        <dbReference type="ARBA" id="ARBA00022519"/>
    </source>
</evidence>
<feature type="binding site" description="axial binding residue" evidence="17">
    <location>
        <position position="74"/>
    </location>
    <ligand>
        <name>heme</name>
        <dbReference type="ChEBI" id="CHEBI:30413"/>
        <note>ligand shared with second transmembrane subunit</note>
    </ligand>
    <ligandPart>
        <name>Fe</name>
        <dbReference type="ChEBI" id="CHEBI:18248"/>
    </ligandPart>
</feature>
<evidence type="ECO:0000256" key="16">
    <source>
        <dbReference type="PIRSR" id="PIRSR000169-1"/>
    </source>
</evidence>
<reference evidence="21 24" key="4">
    <citation type="submission" date="2019-07" db="EMBL/GenBank/DDBJ databases">
        <title>Active sludge and wastewater microbial communities from Klosterneuburg, Austria.</title>
        <authorList>
            <person name="Wagner M."/>
        </authorList>
    </citation>
    <scope>NUCLEOTIDE SEQUENCE [LARGE SCALE GENOMIC DNA]</scope>
    <source>
        <strain evidence="21 24">Nm2</strain>
    </source>
</reference>
<dbReference type="GO" id="GO:0009055">
    <property type="term" value="F:electron transfer activity"/>
    <property type="evidence" value="ECO:0007669"/>
    <property type="project" value="TreeGrafter"/>
</dbReference>
<evidence type="ECO:0000256" key="11">
    <source>
        <dbReference type="ARBA" id="ARBA00022723"/>
    </source>
</evidence>
<dbReference type="Pfam" id="PF01127">
    <property type="entry name" value="Sdh_cyt"/>
    <property type="match status" value="1"/>
</dbReference>
<dbReference type="PANTHER" id="PTHR38689">
    <property type="entry name" value="SUCCINATE DEHYDROGENASE HYDROPHOBIC MEMBRANE ANCHOR SUBUNIT"/>
    <property type="match status" value="1"/>
</dbReference>
<dbReference type="InterPro" id="IPR014312">
    <property type="entry name" value="Succ_DH_anchor"/>
</dbReference>
<evidence type="ECO:0000256" key="6">
    <source>
        <dbReference type="ARBA" id="ARBA00022475"/>
    </source>
</evidence>
<evidence type="ECO:0000256" key="14">
    <source>
        <dbReference type="ARBA" id="ARBA00023004"/>
    </source>
</evidence>
<dbReference type="Proteomes" id="UP000183454">
    <property type="component" value="Unassembled WGS sequence"/>
</dbReference>
<proteinExistence type="predicted"/>
<evidence type="ECO:0000256" key="18">
    <source>
        <dbReference type="SAM" id="Phobius"/>
    </source>
</evidence>
<evidence type="ECO:0000256" key="1">
    <source>
        <dbReference type="ARBA" id="ARBA00004050"/>
    </source>
</evidence>
<reference evidence="19 22" key="2">
    <citation type="journal article" date="2016" name="Genome Announc.">
        <title>Genome Sequence of Nitrosomonas communis Strain Nm2, a Mesophilic Ammonia-Oxidizing Bacterium Isolated from Mediterranean Soil.</title>
        <authorList>
            <person name="Kozlowski J.A."/>
            <person name="Kits K.D."/>
            <person name="Stein L.Y."/>
        </authorList>
    </citation>
    <scope>NUCLEOTIDE SEQUENCE [LARGE SCALE GENOMIC DNA]</scope>
    <source>
        <strain evidence="19 22">Nm2</strain>
    </source>
</reference>
<dbReference type="SUPFAM" id="SSF81343">
    <property type="entry name" value="Fumarate reductase respiratory complex transmembrane subunits"/>
    <property type="match status" value="1"/>
</dbReference>
<evidence type="ECO:0000256" key="9">
    <source>
        <dbReference type="ARBA" id="ARBA00022617"/>
    </source>
</evidence>
<dbReference type="Gene3D" id="1.20.1300.10">
    <property type="entry name" value="Fumarate reductase/succinate dehydrogenase, transmembrane subunit"/>
    <property type="match status" value="1"/>
</dbReference>
<evidence type="ECO:0000256" key="17">
    <source>
        <dbReference type="PIRSR" id="PIRSR000169-2"/>
    </source>
</evidence>
<evidence type="ECO:0000256" key="13">
    <source>
        <dbReference type="ARBA" id="ARBA00022989"/>
    </source>
</evidence>
<evidence type="ECO:0000256" key="8">
    <source>
        <dbReference type="ARBA" id="ARBA00022532"/>
    </source>
</evidence>
<keyword evidence="7" id="KW-0997">Cell inner membrane</keyword>
<keyword evidence="10 18" id="KW-0812">Transmembrane</keyword>
<feature type="transmembrane region" description="Helical" evidence="18">
    <location>
        <begin position="96"/>
        <end position="116"/>
    </location>
</feature>